<reference evidence="1 2" key="1">
    <citation type="journal article" date="2006" name="Science">
        <title>The genome of black cottonwood, Populus trichocarpa (Torr. &amp; Gray).</title>
        <authorList>
            <person name="Tuskan G.A."/>
            <person name="Difazio S."/>
            <person name="Jansson S."/>
            <person name="Bohlmann J."/>
            <person name="Grigoriev I."/>
            <person name="Hellsten U."/>
            <person name="Putnam N."/>
            <person name="Ralph S."/>
            <person name="Rombauts S."/>
            <person name="Salamov A."/>
            <person name="Schein J."/>
            <person name="Sterck L."/>
            <person name="Aerts A."/>
            <person name="Bhalerao R.R."/>
            <person name="Bhalerao R.P."/>
            <person name="Blaudez D."/>
            <person name="Boerjan W."/>
            <person name="Brun A."/>
            <person name="Brunner A."/>
            <person name="Busov V."/>
            <person name="Campbell M."/>
            <person name="Carlson J."/>
            <person name="Chalot M."/>
            <person name="Chapman J."/>
            <person name="Chen G.L."/>
            <person name="Cooper D."/>
            <person name="Coutinho P.M."/>
            <person name="Couturier J."/>
            <person name="Covert S."/>
            <person name="Cronk Q."/>
            <person name="Cunningham R."/>
            <person name="Davis J."/>
            <person name="Degroeve S."/>
            <person name="Dejardin A."/>
            <person name="Depamphilis C."/>
            <person name="Detter J."/>
            <person name="Dirks B."/>
            <person name="Dubchak I."/>
            <person name="Duplessis S."/>
            <person name="Ehlting J."/>
            <person name="Ellis B."/>
            <person name="Gendler K."/>
            <person name="Goodstein D."/>
            <person name="Gribskov M."/>
            <person name="Grimwood J."/>
            <person name="Groover A."/>
            <person name="Gunter L."/>
            <person name="Hamberger B."/>
            <person name="Heinze B."/>
            <person name="Helariutta Y."/>
            <person name="Henrissat B."/>
            <person name="Holligan D."/>
            <person name="Holt R."/>
            <person name="Huang W."/>
            <person name="Islam-Faridi N."/>
            <person name="Jones S."/>
            <person name="Jones-Rhoades M."/>
            <person name="Jorgensen R."/>
            <person name="Joshi C."/>
            <person name="Kangasjarvi J."/>
            <person name="Karlsson J."/>
            <person name="Kelleher C."/>
            <person name="Kirkpatrick R."/>
            <person name="Kirst M."/>
            <person name="Kohler A."/>
            <person name="Kalluri U."/>
            <person name="Larimer F."/>
            <person name="Leebens-Mack J."/>
            <person name="Leple J.C."/>
            <person name="Locascio P."/>
            <person name="Lou Y."/>
            <person name="Lucas S."/>
            <person name="Martin F."/>
            <person name="Montanini B."/>
            <person name="Napoli C."/>
            <person name="Nelson D.R."/>
            <person name="Nelson C."/>
            <person name="Nieminen K."/>
            <person name="Nilsson O."/>
            <person name="Pereda V."/>
            <person name="Peter G."/>
            <person name="Philippe R."/>
            <person name="Pilate G."/>
            <person name="Poliakov A."/>
            <person name="Razumovskaya J."/>
            <person name="Richardson P."/>
            <person name="Rinaldi C."/>
            <person name="Ritland K."/>
            <person name="Rouze P."/>
            <person name="Ryaboy D."/>
            <person name="Schmutz J."/>
            <person name="Schrader J."/>
            <person name="Segerman B."/>
            <person name="Shin H."/>
            <person name="Siddiqui A."/>
            <person name="Sterky F."/>
            <person name="Terry A."/>
            <person name="Tsai C.J."/>
            <person name="Uberbacher E."/>
            <person name="Unneberg P."/>
            <person name="Vahala J."/>
            <person name="Wall K."/>
            <person name="Wessler S."/>
            <person name="Yang G."/>
            <person name="Yin T."/>
            <person name="Douglas C."/>
            <person name="Marra M."/>
            <person name="Sandberg G."/>
            <person name="Van de Peer Y."/>
            <person name="Rokhsar D."/>
        </authorList>
    </citation>
    <scope>NUCLEOTIDE SEQUENCE [LARGE SCALE GENOMIC DNA]</scope>
    <source>
        <strain evidence="2">cv. Nisqually</strain>
    </source>
</reference>
<gene>
    <name evidence="1" type="ORF">POPTR_005G123402v4</name>
</gene>
<keyword evidence="2" id="KW-1185">Reference proteome</keyword>
<sequence length="100" mass="11898">MCVLLEIVQQLSLCVLMQNHYFIFLNALFDLESILMMPLNEKVKFKTCEVDPVWFNADNFFYYLPVQSFYQSIRFCSVLKKNKKIRGDDGLLGTIFFFFK</sequence>
<organism evidence="1 2">
    <name type="scientific">Populus trichocarpa</name>
    <name type="common">Western balsam poplar</name>
    <name type="synonym">Populus balsamifera subsp. trichocarpa</name>
    <dbReference type="NCBI Taxonomy" id="3694"/>
    <lineage>
        <taxon>Eukaryota</taxon>
        <taxon>Viridiplantae</taxon>
        <taxon>Streptophyta</taxon>
        <taxon>Embryophyta</taxon>
        <taxon>Tracheophyta</taxon>
        <taxon>Spermatophyta</taxon>
        <taxon>Magnoliopsida</taxon>
        <taxon>eudicotyledons</taxon>
        <taxon>Gunneridae</taxon>
        <taxon>Pentapetalae</taxon>
        <taxon>rosids</taxon>
        <taxon>fabids</taxon>
        <taxon>Malpighiales</taxon>
        <taxon>Salicaceae</taxon>
        <taxon>Saliceae</taxon>
        <taxon>Populus</taxon>
    </lineage>
</organism>
<name>A0ACC0SZD4_POPTR</name>
<dbReference type="Proteomes" id="UP000006729">
    <property type="component" value="Chromosome 5"/>
</dbReference>
<evidence type="ECO:0000313" key="2">
    <source>
        <dbReference type="Proteomes" id="UP000006729"/>
    </source>
</evidence>
<protein>
    <submittedName>
        <fullName evidence="1">Uncharacterized protein</fullName>
    </submittedName>
</protein>
<proteinExistence type="predicted"/>
<comment type="caution">
    <text evidence="1">The sequence shown here is derived from an EMBL/GenBank/DDBJ whole genome shotgun (WGS) entry which is preliminary data.</text>
</comment>
<accession>A0ACC0SZD4</accession>
<evidence type="ECO:0000313" key="1">
    <source>
        <dbReference type="EMBL" id="KAI9394649.1"/>
    </source>
</evidence>
<dbReference type="EMBL" id="CM009294">
    <property type="protein sequence ID" value="KAI9394649.1"/>
    <property type="molecule type" value="Genomic_DNA"/>
</dbReference>